<comment type="caution">
    <text evidence="9">The sequence shown here is derived from an EMBL/GenBank/DDBJ whole genome shotgun (WGS) entry which is preliminary data.</text>
</comment>
<dbReference type="InterPro" id="IPR036679">
    <property type="entry name" value="FlgN-like_sf"/>
</dbReference>
<dbReference type="Gene3D" id="1.20.58.300">
    <property type="entry name" value="FlgN-like"/>
    <property type="match status" value="1"/>
</dbReference>
<evidence type="ECO:0000313" key="10">
    <source>
        <dbReference type="Proteomes" id="UP001195483"/>
    </source>
</evidence>
<proteinExistence type="inferred from homology"/>
<dbReference type="SUPFAM" id="SSF101498">
    <property type="entry name" value="Anti-sigma factor FlgM"/>
    <property type="match status" value="1"/>
</dbReference>
<accession>A0AAE0T681</accession>
<protein>
    <recommendedName>
        <fullName evidence="2">Negative regulator of flagellin synthesis</fullName>
    </recommendedName>
</protein>
<keyword evidence="6" id="KW-0804">Transcription</keyword>
<dbReference type="NCBIfam" id="TIGR03824">
    <property type="entry name" value="FlgM_jcvi"/>
    <property type="match status" value="1"/>
</dbReference>
<keyword evidence="5" id="KW-0805">Transcription regulation</keyword>
<dbReference type="InterPro" id="IPR031316">
    <property type="entry name" value="FlgM_C"/>
</dbReference>
<keyword evidence="10" id="KW-1185">Reference proteome</keyword>
<comment type="similarity">
    <text evidence="1">Belongs to the FlgM family.</text>
</comment>
<dbReference type="InterPro" id="IPR035890">
    <property type="entry name" value="Anti-sigma-28_factor_FlgM_sf"/>
</dbReference>
<dbReference type="Proteomes" id="UP001195483">
    <property type="component" value="Unassembled WGS sequence"/>
</dbReference>
<sequence length="263" mass="29200">MKISGNNHNPVAKEAETGKTVTDNKKNTVAPKTEAQTEAVKMAEGAIAGKIRQALASAPEVNQTRVEELKKMVRSGTFKIDADKIADGIMKDFSADPPHLAELADNLEHQYQLHQQLLEFLQSEQELGLSFSRQALETVEHIQTNKYRLLGELNDLDTRRASLVKDITVAENIPADASLRDISAKLSSVERGRLLSLRERLLQVTNEIRSLSAKTSEKAKARLRAFNNLHEMLLHNGSSQSQTYAQSGRLNKNSTPRIISHSI</sequence>
<dbReference type="EMBL" id="JAEAOA010001598">
    <property type="protein sequence ID" value="KAK3604030.1"/>
    <property type="molecule type" value="Genomic_DNA"/>
</dbReference>
<dbReference type="InterPro" id="IPR007412">
    <property type="entry name" value="FlgM"/>
</dbReference>
<keyword evidence="3" id="KW-0678">Repressor</keyword>
<gene>
    <name evidence="9" type="ORF">CHS0354_026831</name>
</gene>
<organism evidence="9 10">
    <name type="scientific">Potamilus streckersoni</name>
    <dbReference type="NCBI Taxonomy" id="2493646"/>
    <lineage>
        <taxon>Eukaryota</taxon>
        <taxon>Metazoa</taxon>
        <taxon>Spiralia</taxon>
        <taxon>Lophotrochozoa</taxon>
        <taxon>Mollusca</taxon>
        <taxon>Bivalvia</taxon>
        <taxon>Autobranchia</taxon>
        <taxon>Heteroconchia</taxon>
        <taxon>Palaeoheterodonta</taxon>
        <taxon>Unionida</taxon>
        <taxon>Unionoidea</taxon>
        <taxon>Unionidae</taxon>
        <taxon>Ambleminae</taxon>
        <taxon>Lampsilini</taxon>
        <taxon>Potamilus</taxon>
    </lineage>
</organism>
<feature type="region of interest" description="Disordered" evidence="7">
    <location>
        <begin position="238"/>
        <end position="263"/>
    </location>
</feature>
<evidence type="ECO:0000256" key="1">
    <source>
        <dbReference type="ARBA" id="ARBA00005322"/>
    </source>
</evidence>
<evidence type="ECO:0000256" key="6">
    <source>
        <dbReference type="ARBA" id="ARBA00023163"/>
    </source>
</evidence>
<evidence type="ECO:0000256" key="7">
    <source>
        <dbReference type="SAM" id="MobiDB-lite"/>
    </source>
</evidence>
<evidence type="ECO:0000256" key="5">
    <source>
        <dbReference type="ARBA" id="ARBA00023015"/>
    </source>
</evidence>
<evidence type="ECO:0000259" key="8">
    <source>
        <dbReference type="Pfam" id="PF04316"/>
    </source>
</evidence>
<reference evidence="9" key="3">
    <citation type="submission" date="2023-05" db="EMBL/GenBank/DDBJ databases">
        <authorList>
            <person name="Smith C.H."/>
        </authorList>
    </citation>
    <scope>NUCLEOTIDE SEQUENCE</scope>
    <source>
        <strain evidence="9">CHS0354</strain>
        <tissue evidence="9">Mantle</tissue>
    </source>
</reference>
<evidence type="ECO:0000313" key="9">
    <source>
        <dbReference type="EMBL" id="KAK3604030.1"/>
    </source>
</evidence>
<reference evidence="9" key="2">
    <citation type="journal article" date="2021" name="Genome Biol. Evol.">
        <title>Developing a high-quality reference genome for a parasitic bivalve with doubly uniparental inheritance (Bivalvia: Unionida).</title>
        <authorList>
            <person name="Smith C.H."/>
        </authorList>
    </citation>
    <scope>NUCLEOTIDE SEQUENCE</scope>
    <source>
        <strain evidence="9">CHS0354</strain>
        <tissue evidence="9">Mantle</tissue>
    </source>
</reference>
<evidence type="ECO:0000256" key="2">
    <source>
        <dbReference type="ARBA" id="ARBA00017823"/>
    </source>
</evidence>
<feature type="domain" description="Anti-sigma-28 factor FlgM C-terminal" evidence="8">
    <location>
        <begin position="49"/>
        <end position="90"/>
    </location>
</feature>
<feature type="region of interest" description="Disordered" evidence="7">
    <location>
        <begin position="1"/>
        <end position="33"/>
    </location>
</feature>
<name>A0AAE0T681_9BIVA</name>
<dbReference type="GO" id="GO:0045892">
    <property type="term" value="P:negative regulation of DNA-templated transcription"/>
    <property type="evidence" value="ECO:0007669"/>
    <property type="project" value="InterPro"/>
</dbReference>
<dbReference type="SUPFAM" id="SSF140566">
    <property type="entry name" value="FlgN-like"/>
    <property type="match status" value="1"/>
</dbReference>
<evidence type="ECO:0000256" key="3">
    <source>
        <dbReference type="ARBA" id="ARBA00022491"/>
    </source>
</evidence>
<keyword evidence="4" id="KW-1005">Bacterial flagellum biogenesis</keyword>
<dbReference type="InterPro" id="IPR007809">
    <property type="entry name" value="FlgN-like"/>
</dbReference>
<evidence type="ECO:0000256" key="4">
    <source>
        <dbReference type="ARBA" id="ARBA00022795"/>
    </source>
</evidence>
<dbReference type="AlphaFoldDB" id="A0AAE0T681"/>
<feature type="compositionally biased region" description="Basic and acidic residues" evidence="7">
    <location>
        <begin position="11"/>
        <end position="26"/>
    </location>
</feature>
<dbReference type="Pfam" id="PF05130">
    <property type="entry name" value="FlgN"/>
    <property type="match status" value="1"/>
</dbReference>
<dbReference type="Pfam" id="PF04316">
    <property type="entry name" value="FlgM"/>
    <property type="match status" value="1"/>
</dbReference>
<reference evidence="9" key="1">
    <citation type="journal article" date="2021" name="Genome Biol. Evol.">
        <title>A High-Quality Reference Genome for a Parasitic Bivalve with Doubly Uniparental Inheritance (Bivalvia: Unionida).</title>
        <authorList>
            <person name="Smith C.H."/>
        </authorList>
    </citation>
    <scope>NUCLEOTIDE SEQUENCE</scope>
    <source>
        <strain evidence="9">CHS0354</strain>
    </source>
</reference>